<organism evidence="1 2">
    <name type="scientific">Lithocarpus litseifolius</name>
    <dbReference type="NCBI Taxonomy" id="425828"/>
    <lineage>
        <taxon>Eukaryota</taxon>
        <taxon>Viridiplantae</taxon>
        <taxon>Streptophyta</taxon>
        <taxon>Embryophyta</taxon>
        <taxon>Tracheophyta</taxon>
        <taxon>Spermatophyta</taxon>
        <taxon>Magnoliopsida</taxon>
        <taxon>eudicotyledons</taxon>
        <taxon>Gunneridae</taxon>
        <taxon>Pentapetalae</taxon>
        <taxon>rosids</taxon>
        <taxon>fabids</taxon>
        <taxon>Fagales</taxon>
        <taxon>Fagaceae</taxon>
        <taxon>Lithocarpus</taxon>
    </lineage>
</organism>
<dbReference type="Proteomes" id="UP001459277">
    <property type="component" value="Unassembled WGS sequence"/>
</dbReference>
<sequence>MDPHRQGPSIQDVLRRQDVHRSSLLWDAPLEGEAVPSVLNCRHREKGLLKGGVDPRIAAYITDAGLDGVRMG</sequence>
<dbReference type="EMBL" id="JAZDWU010000006">
    <property type="protein sequence ID" value="KAL0000049.1"/>
    <property type="molecule type" value="Genomic_DNA"/>
</dbReference>
<reference evidence="1 2" key="1">
    <citation type="submission" date="2024-01" db="EMBL/GenBank/DDBJ databases">
        <title>A telomere-to-telomere, gap-free genome of sweet tea (Lithocarpus litseifolius).</title>
        <authorList>
            <person name="Zhou J."/>
        </authorList>
    </citation>
    <scope>NUCLEOTIDE SEQUENCE [LARGE SCALE GENOMIC DNA]</scope>
    <source>
        <strain evidence="1">Zhou-2022a</strain>
        <tissue evidence="1">Leaf</tissue>
    </source>
</reference>
<dbReference type="AlphaFoldDB" id="A0AAW2CQG0"/>
<comment type="caution">
    <text evidence="1">The sequence shown here is derived from an EMBL/GenBank/DDBJ whole genome shotgun (WGS) entry which is preliminary data.</text>
</comment>
<evidence type="ECO:0000313" key="2">
    <source>
        <dbReference type="Proteomes" id="UP001459277"/>
    </source>
</evidence>
<gene>
    <name evidence="1" type="ORF">SO802_019651</name>
</gene>
<accession>A0AAW2CQG0</accession>
<proteinExistence type="predicted"/>
<protein>
    <submittedName>
        <fullName evidence="1">Uncharacterized protein</fullName>
    </submittedName>
</protein>
<name>A0AAW2CQG0_9ROSI</name>
<keyword evidence="2" id="KW-1185">Reference proteome</keyword>
<evidence type="ECO:0000313" key="1">
    <source>
        <dbReference type="EMBL" id="KAL0000049.1"/>
    </source>
</evidence>